<evidence type="ECO:0000256" key="1">
    <source>
        <dbReference type="ARBA" id="ARBA00004429"/>
    </source>
</evidence>
<dbReference type="EMBL" id="JACHBQ010000001">
    <property type="protein sequence ID" value="MBB5639519.1"/>
    <property type="molecule type" value="Genomic_DNA"/>
</dbReference>
<feature type="transmembrane region" description="Helical" evidence="10">
    <location>
        <begin position="114"/>
        <end position="136"/>
    </location>
</feature>
<protein>
    <recommendedName>
        <fullName evidence="9">Prepilin leader peptidase/N-methyltransferase</fullName>
        <ecNumber evidence="9">2.1.1.-</ecNumber>
        <ecNumber evidence="9">3.4.23.43</ecNumber>
    </recommendedName>
</protein>
<feature type="transmembrane region" description="Helical" evidence="10">
    <location>
        <begin position="83"/>
        <end position="102"/>
    </location>
</feature>
<keyword evidence="9 13" id="KW-0378">Hydrolase</keyword>
<dbReference type="GO" id="GO:0006465">
    <property type="term" value="P:signal peptide processing"/>
    <property type="evidence" value="ECO:0007669"/>
    <property type="project" value="TreeGrafter"/>
</dbReference>
<feature type="domain" description="Prepilin peptidase A24 N-terminal" evidence="12">
    <location>
        <begin position="18"/>
        <end position="100"/>
    </location>
</feature>
<dbReference type="Gene3D" id="1.20.120.1220">
    <property type="match status" value="1"/>
</dbReference>
<dbReference type="InterPro" id="IPR010627">
    <property type="entry name" value="Prepilin_pept_A24_N"/>
</dbReference>
<feature type="transmembrane region" description="Helical" evidence="10">
    <location>
        <begin position="173"/>
        <end position="193"/>
    </location>
</feature>
<keyword evidence="7 10" id="KW-0472">Membrane</keyword>
<feature type="transmembrane region" description="Helical" evidence="10">
    <location>
        <begin position="224"/>
        <end position="242"/>
    </location>
</feature>
<feature type="transmembrane region" description="Helical" evidence="10">
    <location>
        <begin position="254"/>
        <end position="276"/>
    </location>
</feature>
<evidence type="ECO:0000256" key="7">
    <source>
        <dbReference type="ARBA" id="ARBA00023136"/>
    </source>
</evidence>
<dbReference type="PANTHER" id="PTHR30487:SF0">
    <property type="entry name" value="PREPILIN LEADER PEPTIDASE_N-METHYLTRANSFERASE-RELATED"/>
    <property type="match status" value="1"/>
</dbReference>
<organism evidence="13 14">
    <name type="scientific">Cryobacterium roopkundense</name>
    <dbReference type="NCBI Taxonomy" id="1001240"/>
    <lineage>
        <taxon>Bacteria</taxon>
        <taxon>Bacillati</taxon>
        <taxon>Actinomycetota</taxon>
        <taxon>Actinomycetes</taxon>
        <taxon>Micrococcales</taxon>
        <taxon>Microbacteriaceae</taxon>
        <taxon>Cryobacterium</taxon>
    </lineage>
</organism>
<dbReference type="GO" id="GO:0008168">
    <property type="term" value="F:methyltransferase activity"/>
    <property type="evidence" value="ECO:0007669"/>
    <property type="project" value="UniProtKB-KW"/>
</dbReference>
<keyword evidence="9" id="KW-0645">Protease</keyword>
<evidence type="ECO:0000256" key="5">
    <source>
        <dbReference type="ARBA" id="ARBA00022692"/>
    </source>
</evidence>
<evidence type="ECO:0000256" key="3">
    <source>
        <dbReference type="ARBA" id="ARBA00022475"/>
    </source>
</evidence>
<comment type="subcellular location">
    <subcellularLocation>
        <location evidence="1">Cell inner membrane</location>
        <topology evidence="1">Multi-pass membrane protein</topology>
    </subcellularLocation>
    <subcellularLocation>
        <location evidence="9">Cell membrane</location>
        <topology evidence="9">Multi-pass membrane protein</topology>
    </subcellularLocation>
</comment>
<evidence type="ECO:0000256" key="9">
    <source>
        <dbReference type="RuleBase" id="RU003794"/>
    </source>
</evidence>
<sequence>MSELSSVMVGVVVTLAVVYGLMIGSFLNVVIYRVPLGKSVVSPPSACPQCGVAIRRRDNVPVLSWLLLRGRCHNCGAPVSPRYLFVELGTAIFFGVVAWWVVGRQPVPSDGTGLLLLIITLLAFLYLAAISIALALIDIDTHRLPNRILLPAYWVAVVLLTAAALLGGEPERLLGAAVGGAGLFGLYLALALIRPGGMGFGDVKLAGVLGLYLGWLGWGQLAVGAFGAFLLGGLFGVALLLAKRAGRKSSIPFGPWMLAGAWLGILFGVPLAAGYLSLYGLA</sequence>
<feature type="transmembrane region" description="Helical" evidence="10">
    <location>
        <begin position="6"/>
        <end position="31"/>
    </location>
</feature>
<accession>A0A7W9E2Q3</accession>
<comment type="similarity">
    <text evidence="2 8">Belongs to the peptidase A24 family.</text>
</comment>
<evidence type="ECO:0000256" key="2">
    <source>
        <dbReference type="ARBA" id="ARBA00005801"/>
    </source>
</evidence>
<comment type="function">
    <text evidence="9">Plays an essential role in type IV pili and type II pseudopili formation by proteolytically removing the leader sequence from substrate proteins and subsequently monomethylating the alpha-amino group of the newly exposed N-terminal phenylalanine.</text>
</comment>
<dbReference type="GO" id="GO:0032259">
    <property type="term" value="P:methylation"/>
    <property type="evidence" value="ECO:0007669"/>
    <property type="project" value="UniProtKB-KW"/>
</dbReference>
<dbReference type="PANTHER" id="PTHR30487">
    <property type="entry name" value="TYPE 4 PREPILIN-LIKE PROTEINS LEADER PEPTIDE-PROCESSING ENZYME"/>
    <property type="match status" value="1"/>
</dbReference>
<reference evidence="13 14" key="1">
    <citation type="submission" date="2020-08" db="EMBL/GenBank/DDBJ databases">
        <title>Sequencing the genomes of 1000 actinobacteria strains.</title>
        <authorList>
            <person name="Klenk H.-P."/>
        </authorList>
    </citation>
    <scope>NUCLEOTIDE SEQUENCE [LARGE SCALE GENOMIC DNA]</scope>
    <source>
        <strain evidence="13 14">DSM 21065</strain>
    </source>
</reference>
<dbReference type="EC" id="3.4.23.43" evidence="9"/>
<dbReference type="Pfam" id="PF06750">
    <property type="entry name" value="A24_N_bact"/>
    <property type="match status" value="1"/>
</dbReference>
<keyword evidence="6 10" id="KW-1133">Transmembrane helix</keyword>
<evidence type="ECO:0000256" key="4">
    <source>
        <dbReference type="ARBA" id="ARBA00022519"/>
    </source>
</evidence>
<keyword evidence="9 13" id="KW-0489">Methyltransferase</keyword>
<dbReference type="Pfam" id="PF01478">
    <property type="entry name" value="Peptidase_A24"/>
    <property type="match status" value="1"/>
</dbReference>
<feature type="domain" description="Prepilin type IV endopeptidase peptidase" evidence="11">
    <location>
        <begin position="126"/>
        <end position="237"/>
    </location>
</feature>
<evidence type="ECO:0000256" key="6">
    <source>
        <dbReference type="ARBA" id="ARBA00022989"/>
    </source>
</evidence>
<proteinExistence type="inferred from homology"/>
<dbReference type="AlphaFoldDB" id="A0A7W9E2Q3"/>
<feature type="transmembrane region" description="Helical" evidence="10">
    <location>
        <begin position="148"/>
        <end position="167"/>
    </location>
</feature>
<dbReference type="InterPro" id="IPR014032">
    <property type="entry name" value="Peptidase_A24A_bac"/>
</dbReference>
<name>A0A7W9E2Q3_9MICO</name>
<dbReference type="RefSeq" id="WP_338080913.1">
    <property type="nucleotide sequence ID" value="NZ_JACHBQ010000001.1"/>
</dbReference>
<comment type="caution">
    <text evidence="13">The sequence shown here is derived from an EMBL/GenBank/DDBJ whole genome shotgun (WGS) entry which is preliminary data.</text>
</comment>
<evidence type="ECO:0000256" key="8">
    <source>
        <dbReference type="RuleBase" id="RU003793"/>
    </source>
</evidence>
<keyword evidence="3" id="KW-1003">Cell membrane</keyword>
<comment type="catalytic activity">
    <reaction evidence="9">
        <text>Typically cleaves a -Gly-|-Phe- bond to release an N-terminal, basic peptide of 5-8 residues from type IV prepilin, and then N-methylates the new N-terminal amino group, the methyl donor being S-adenosyl-L-methionine.</text>
        <dbReference type="EC" id="3.4.23.43"/>
    </reaction>
</comment>
<evidence type="ECO:0000313" key="13">
    <source>
        <dbReference type="EMBL" id="MBB5639519.1"/>
    </source>
</evidence>
<dbReference type="EC" id="2.1.1.-" evidence="9"/>
<gene>
    <name evidence="13" type="ORF">BJ997_000067</name>
</gene>
<keyword evidence="9" id="KW-0511">Multifunctional enzyme</keyword>
<dbReference type="GO" id="GO:0005886">
    <property type="term" value="C:plasma membrane"/>
    <property type="evidence" value="ECO:0007669"/>
    <property type="project" value="UniProtKB-SubCell"/>
</dbReference>
<evidence type="ECO:0000259" key="12">
    <source>
        <dbReference type="Pfam" id="PF06750"/>
    </source>
</evidence>
<dbReference type="Proteomes" id="UP000561726">
    <property type="component" value="Unassembled WGS sequence"/>
</dbReference>
<keyword evidence="9 13" id="KW-0808">Transferase</keyword>
<keyword evidence="5 9" id="KW-0812">Transmembrane</keyword>
<evidence type="ECO:0000259" key="11">
    <source>
        <dbReference type="Pfam" id="PF01478"/>
    </source>
</evidence>
<dbReference type="InterPro" id="IPR050882">
    <property type="entry name" value="Prepilin_peptidase/N-MTase"/>
</dbReference>
<evidence type="ECO:0000256" key="10">
    <source>
        <dbReference type="SAM" id="Phobius"/>
    </source>
</evidence>
<dbReference type="InterPro" id="IPR000045">
    <property type="entry name" value="Prepilin_IV_endopep_pep"/>
</dbReference>
<dbReference type="PRINTS" id="PR00864">
    <property type="entry name" value="PREPILNPTASE"/>
</dbReference>
<keyword evidence="4" id="KW-0997">Cell inner membrane</keyword>
<dbReference type="GO" id="GO:0004190">
    <property type="term" value="F:aspartic-type endopeptidase activity"/>
    <property type="evidence" value="ECO:0007669"/>
    <property type="project" value="UniProtKB-EC"/>
</dbReference>
<evidence type="ECO:0000313" key="14">
    <source>
        <dbReference type="Proteomes" id="UP000561726"/>
    </source>
</evidence>